<protein>
    <submittedName>
        <fullName evidence="1">Uncharacterized protein</fullName>
    </submittedName>
</protein>
<dbReference type="STRING" id="56857.A0A200R9N2"/>
<gene>
    <name evidence="1" type="ORF">BVC80_9055g62</name>
</gene>
<organism evidence="1 2">
    <name type="scientific">Macleaya cordata</name>
    <name type="common">Five-seeded plume-poppy</name>
    <name type="synonym">Bocconia cordata</name>
    <dbReference type="NCBI Taxonomy" id="56857"/>
    <lineage>
        <taxon>Eukaryota</taxon>
        <taxon>Viridiplantae</taxon>
        <taxon>Streptophyta</taxon>
        <taxon>Embryophyta</taxon>
        <taxon>Tracheophyta</taxon>
        <taxon>Spermatophyta</taxon>
        <taxon>Magnoliopsida</taxon>
        <taxon>Ranunculales</taxon>
        <taxon>Papaveraceae</taxon>
        <taxon>Papaveroideae</taxon>
        <taxon>Macleaya</taxon>
    </lineage>
</organism>
<evidence type="ECO:0000313" key="1">
    <source>
        <dbReference type="EMBL" id="OVA19418.1"/>
    </source>
</evidence>
<sequence>MGSLKTDQEDLMSVEAESNEAIIYVNGVRRVISDGLAHLTLLEYLRGIATYLV</sequence>
<comment type="caution">
    <text evidence="1">The sequence shown here is derived from an EMBL/GenBank/DDBJ whole genome shotgun (WGS) entry which is preliminary data.</text>
</comment>
<accession>A0A200R9N2</accession>
<dbReference type="InParanoid" id="A0A200R9N2"/>
<dbReference type="Proteomes" id="UP000195402">
    <property type="component" value="Unassembled WGS sequence"/>
</dbReference>
<dbReference type="AlphaFoldDB" id="A0A200R9N2"/>
<keyword evidence="2" id="KW-1185">Reference proteome</keyword>
<reference evidence="1 2" key="1">
    <citation type="journal article" date="2017" name="Mol. Plant">
        <title>The Genome of Medicinal Plant Macleaya cordata Provides New Insights into Benzylisoquinoline Alkaloids Metabolism.</title>
        <authorList>
            <person name="Liu X."/>
            <person name="Liu Y."/>
            <person name="Huang P."/>
            <person name="Ma Y."/>
            <person name="Qing Z."/>
            <person name="Tang Q."/>
            <person name="Cao H."/>
            <person name="Cheng P."/>
            <person name="Zheng Y."/>
            <person name="Yuan Z."/>
            <person name="Zhou Y."/>
            <person name="Liu J."/>
            <person name="Tang Z."/>
            <person name="Zhuo Y."/>
            <person name="Zhang Y."/>
            <person name="Yu L."/>
            <person name="Huang J."/>
            <person name="Yang P."/>
            <person name="Peng Q."/>
            <person name="Zhang J."/>
            <person name="Jiang W."/>
            <person name="Zhang Z."/>
            <person name="Lin K."/>
            <person name="Ro D.K."/>
            <person name="Chen X."/>
            <person name="Xiong X."/>
            <person name="Shang Y."/>
            <person name="Huang S."/>
            <person name="Zeng J."/>
        </authorList>
    </citation>
    <scope>NUCLEOTIDE SEQUENCE [LARGE SCALE GENOMIC DNA]</scope>
    <source>
        <strain evidence="2">cv. BLH2017</strain>
        <tissue evidence="1">Root</tissue>
    </source>
</reference>
<proteinExistence type="predicted"/>
<name>A0A200R9N2_MACCD</name>
<evidence type="ECO:0000313" key="2">
    <source>
        <dbReference type="Proteomes" id="UP000195402"/>
    </source>
</evidence>
<dbReference type="EMBL" id="MVGT01000187">
    <property type="protein sequence ID" value="OVA19418.1"/>
    <property type="molecule type" value="Genomic_DNA"/>
</dbReference>
<dbReference type="OrthoDB" id="1737029at2759"/>